<dbReference type="Proteomes" id="UP000288405">
    <property type="component" value="Unassembled WGS sequence"/>
</dbReference>
<comment type="subcellular location">
    <subcellularLocation>
        <location evidence="1 7">Cell membrane</location>
        <topology evidence="1 7">Multi-pass membrane protein</topology>
    </subcellularLocation>
</comment>
<evidence type="ECO:0000313" key="8">
    <source>
        <dbReference type="EMBL" id="RUO35687.1"/>
    </source>
</evidence>
<comment type="similarity">
    <text evidence="2 7">Belongs to the UPF0056 (MarC) family.</text>
</comment>
<sequence length="199" mass="21744">MDTLTAAITLLLIMNPLGNLPIFISVLRHVDPKRRKKVLIRELLFALFFMLLFLYLGTSLLQWLGLRQEAVSIAGGIILFIIALRLIFPQPGGVLGLPAGDEPFIVPLAIPLISGPSLLAALLLLANNSPDRMFDWTLASIIAWGISATILMFSSVFLRALGQRGLNAIERLMGMILVMIAVQMFLDGIMAYMEQAGGV</sequence>
<dbReference type="RefSeq" id="WP_126776066.1">
    <property type="nucleotide sequence ID" value="NZ_PIPM01000002.1"/>
</dbReference>
<name>A0A432WPT2_9GAMM</name>
<evidence type="ECO:0000256" key="2">
    <source>
        <dbReference type="ARBA" id="ARBA00009784"/>
    </source>
</evidence>
<reference evidence="8 9" key="1">
    <citation type="journal article" date="2011" name="Front. Microbiol.">
        <title>Genomic signatures of strain selection and enhancement in Bacillus atrophaeus var. globigii, a historical biowarfare simulant.</title>
        <authorList>
            <person name="Gibbons H.S."/>
            <person name="Broomall S.M."/>
            <person name="McNew L.A."/>
            <person name="Daligault H."/>
            <person name="Chapman C."/>
            <person name="Bruce D."/>
            <person name="Karavis M."/>
            <person name="Krepps M."/>
            <person name="McGregor P.A."/>
            <person name="Hong C."/>
            <person name="Park K.H."/>
            <person name="Akmal A."/>
            <person name="Feldman A."/>
            <person name="Lin J.S."/>
            <person name="Chang W.E."/>
            <person name="Higgs B.W."/>
            <person name="Demirev P."/>
            <person name="Lindquist J."/>
            <person name="Liem A."/>
            <person name="Fochler E."/>
            <person name="Read T.D."/>
            <person name="Tapia R."/>
            <person name="Johnson S."/>
            <person name="Bishop-Lilly K.A."/>
            <person name="Detter C."/>
            <person name="Han C."/>
            <person name="Sozhamannan S."/>
            <person name="Rosenzweig C.N."/>
            <person name="Skowronski E.W."/>
        </authorList>
    </citation>
    <scope>NUCLEOTIDE SEQUENCE [LARGE SCALE GENOMIC DNA]</scope>
    <source>
        <strain evidence="8 9">GYP-17</strain>
    </source>
</reference>
<feature type="transmembrane region" description="Helical" evidence="7">
    <location>
        <begin position="6"/>
        <end position="27"/>
    </location>
</feature>
<accession>A0A432WPT2</accession>
<dbReference type="NCBIfam" id="TIGR00427">
    <property type="entry name" value="NAAT family transporter"/>
    <property type="match status" value="1"/>
</dbReference>
<evidence type="ECO:0000256" key="3">
    <source>
        <dbReference type="ARBA" id="ARBA00022475"/>
    </source>
</evidence>
<gene>
    <name evidence="8" type="ORF">CWE11_02705</name>
</gene>
<dbReference type="InterPro" id="IPR002771">
    <property type="entry name" value="Multi_antbiot-R_MarC"/>
</dbReference>
<dbReference type="PANTHER" id="PTHR33508">
    <property type="entry name" value="UPF0056 MEMBRANE PROTEIN YHCE"/>
    <property type="match status" value="1"/>
</dbReference>
<evidence type="ECO:0000256" key="7">
    <source>
        <dbReference type="RuleBase" id="RU362048"/>
    </source>
</evidence>
<evidence type="ECO:0000313" key="9">
    <source>
        <dbReference type="Proteomes" id="UP000288405"/>
    </source>
</evidence>
<dbReference type="NCBIfam" id="NF008010">
    <property type="entry name" value="PRK10739.1"/>
    <property type="match status" value="1"/>
</dbReference>
<evidence type="ECO:0000256" key="1">
    <source>
        <dbReference type="ARBA" id="ARBA00004651"/>
    </source>
</evidence>
<dbReference type="GO" id="GO:0005886">
    <property type="term" value="C:plasma membrane"/>
    <property type="evidence" value="ECO:0007669"/>
    <property type="project" value="UniProtKB-SubCell"/>
</dbReference>
<feature type="transmembrane region" description="Helical" evidence="7">
    <location>
        <begin position="138"/>
        <end position="160"/>
    </location>
</feature>
<dbReference type="PANTHER" id="PTHR33508:SF10">
    <property type="entry name" value="UPF0056 INNER MEMBRANE PROTEIN YHGN"/>
    <property type="match status" value="1"/>
</dbReference>
<feature type="transmembrane region" description="Helical" evidence="7">
    <location>
        <begin position="39"/>
        <end position="64"/>
    </location>
</feature>
<evidence type="ECO:0000256" key="4">
    <source>
        <dbReference type="ARBA" id="ARBA00022692"/>
    </source>
</evidence>
<dbReference type="Pfam" id="PF01914">
    <property type="entry name" value="MarC"/>
    <property type="match status" value="1"/>
</dbReference>
<evidence type="ECO:0000256" key="5">
    <source>
        <dbReference type="ARBA" id="ARBA00022989"/>
    </source>
</evidence>
<keyword evidence="3" id="KW-1003">Cell membrane</keyword>
<dbReference type="OrthoDB" id="21094at2"/>
<keyword evidence="6 7" id="KW-0472">Membrane</keyword>
<organism evidence="8 9">
    <name type="scientific">Aliidiomarina sanyensis</name>
    <dbReference type="NCBI Taxonomy" id="1249555"/>
    <lineage>
        <taxon>Bacteria</taxon>
        <taxon>Pseudomonadati</taxon>
        <taxon>Pseudomonadota</taxon>
        <taxon>Gammaproteobacteria</taxon>
        <taxon>Alteromonadales</taxon>
        <taxon>Idiomarinaceae</taxon>
        <taxon>Aliidiomarina</taxon>
    </lineage>
</organism>
<dbReference type="AlphaFoldDB" id="A0A432WPT2"/>
<proteinExistence type="inferred from homology"/>
<dbReference type="EMBL" id="PIPM01000002">
    <property type="protein sequence ID" value="RUO35687.1"/>
    <property type="molecule type" value="Genomic_DNA"/>
</dbReference>
<feature type="transmembrane region" description="Helical" evidence="7">
    <location>
        <begin position="104"/>
        <end position="126"/>
    </location>
</feature>
<keyword evidence="9" id="KW-1185">Reference proteome</keyword>
<comment type="caution">
    <text evidence="8">The sequence shown here is derived from an EMBL/GenBank/DDBJ whole genome shotgun (WGS) entry which is preliminary data.</text>
</comment>
<feature type="transmembrane region" description="Helical" evidence="7">
    <location>
        <begin position="70"/>
        <end position="88"/>
    </location>
</feature>
<keyword evidence="4 7" id="KW-0812">Transmembrane</keyword>
<protein>
    <recommendedName>
        <fullName evidence="7">UPF0056 membrane protein</fullName>
    </recommendedName>
</protein>
<keyword evidence="5 7" id="KW-1133">Transmembrane helix</keyword>
<evidence type="ECO:0000256" key="6">
    <source>
        <dbReference type="ARBA" id="ARBA00023136"/>
    </source>
</evidence>
<feature type="transmembrane region" description="Helical" evidence="7">
    <location>
        <begin position="172"/>
        <end position="193"/>
    </location>
</feature>